<sequence length="179" mass="20152">MILLNRILSDINRLNKHTVDNWAVVPDDSAVGALSDRPDEWEKQLPHFMLDNSANLAHYAGQGLGRIFVAVYLGYYHFGQLLFYNTSTAQAIPPKGQPATSPNAANTTQAFHKACRTSMDSSALHPFRFDRLMLTFLSEFAKPVDDKLEDEAWAIGDIAITPRSDYWFSARYLEELMGP</sequence>
<dbReference type="Proteomes" id="UP001310890">
    <property type="component" value="Unassembled WGS sequence"/>
</dbReference>
<accession>A0AAN7YKN0</accession>
<dbReference type="EMBL" id="JAVRRL010000024">
    <property type="protein sequence ID" value="KAK5113395.1"/>
    <property type="molecule type" value="Genomic_DNA"/>
</dbReference>
<dbReference type="AlphaFoldDB" id="A0AAN7YKN0"/>
<reference evidence="1" key="1">
    <citation type="submission" date="2023-08" db="EMBL/GenBank/DDBJ databases">
        <title>Black Yeasts Isolated from many extreme environments.</title>
        <authorList>
            <person name="Coleine C."/>
            <person name="Stajich J.E."/>
            <person name="Selbmann L."/>
        </authorList>
    </citation>
    <scope>NUCLEOTIDE SEQUENCE</scope>
    <source>
        <strain evidence="1">CCFEE 5401</strain>
    </source>
</reference>
<name>A0AAN7YKN0_9PEZI</name>
<comment type="caution">
    <text evidence="1">The sequence shown here is derived from an EMBL/GenBank/DDBJ whole genome shotgun (WGS) entry which is preliminary data.</text>
</comment>
<evidence type="ECO:0000313" key="1">
    <source>
        <dbReference type="EMBL" id="KAK5113395.1"/>
    </source>
</evidence>
<organism evidence="1 2">
    <name type="scientific">Meristemomyces frigidus</name>
    <dbReference type="NCBI Taxonomy" id="1508187"/>
    <lineage>
        <taxon>Eukaryota</taxon>
        <taxon>Fungi</taxon>
        <taxon>Dikarya</taxon>
        <taxon>Ascomycota</taxon>
        <taxon>Pezizomycotina</taxon>
        <taxon>Dothideomycetes</taxon>
        <taxon>Dothideomycetidae</taxon>
        <taxon>Mycosphaerellales</taxon>
        <taxon>Teratosphaeriaceae</taxon>
        <taxon>Meristemomyces</taxon>
    </lineage>
</organism>
<evidence type="ECO:0000313" key="2">
    <source>
        <dbReference type="Proteomes" id="UP001310890"/>
    </source>
</evidence>
<protein>
    <submittedName>
        <fullName evidence="1">Uncharacterized protein</fullName>
    </submittedName>
</protein>
<gene>
    <name evidence="1" type="ORF">LTR62_003495</name>
</gene>
<proteinExistence type="predicted"/>